<gene>
    <name evidence="1" type="ORF">BV95_01756</name>
</gene>
<proteinExistence type="predicted"/>
<sequence length="85" mass="9453">MPKLYVIDVPEFSGLVCYARSQEGVSVSDCRKGYITISSELDLLLDRRACGFKPAVWYTCLSGGIEGRIAEYGRDTLRIENDEVG</sequence>
<organism evidence="1 2">
    <name type="scientific">Sphingobium chlorophenolicum</name>
    <dbReference type="NCBI Taxonomy" id="46429"/>
    <lineage>
        <taxon>Bacteria</taxon>
        <taxon>Pseudomonadati</taxon>
        <taxon>Pseudomonadota</taxon>
        <taxon>Alphaproteobacteria</taxon>
        <taxon>Sphingomonadales</taxon>
        <taxon>Sphingomonadaceae</taxon>
        <taxon>Sphingobium</taxon>
    </lineage>
</organism>
<name>A0A081RFB1_SPHCR</name>
<dbReference type="eggNOG" id="COG0346">
    <property type="taxonomic scope" value="Bacteria"/>
</dbReference>
<evidence type="ECO:0000313" key="2">
    <source>
        <dbReference type="Proteomes" id="UP000028411"/>
    </source>
</evidence>
<dbReference type="EMBL" id="JFHR01000016">
    <property type="protein sequence ID" value="KEQ53884.1"/>
    <property type="molecule type" value="Genomic_DNA"/>
</dbReference>
<dbReference type="RefSeq" id="WP_037450164.1">
    <property type="nucleotide sequence ID" value="NZ_JFHR01000016.1"/>
</dbReference>
<protein>
    <submittedName>
        <fullName evidence="1">Uncharacterized protein</fullName>
    </submittedName>
</protein>
<reference evidence="1 2" key="1">
    <citation type="submission" date="2014-02" db="EMBL/GenBank/DDBJ databases">
        <title>Whole genome sequence of Sphingobium chlorophenolicum NBRC 16172.</title>
        <authorList>
            <person name="Gan H.M."/>
            <person name="Gan H.Y."/>
            <person name="Chew T.H."/>
            <person name="Savka M.A."/>
        </authorList>
    </citation>
    <scope>NUCLEOTIDE SEQUENCE [LARGE SCALE GENOMIC DNA]</scope>
    <source>
        <strain evidence="1 2">NBRC 16172</strain>
    </source>
</reference>
<dbReference type="OrthoDB" id="9803142at2"/>
<comment type="caution">
    <text evidence="1">The sequence shown here is derived from an EMBL/GenBank/DDBJ whole genome shotgun (WGS) entry which is preliminary data.</text>
</comment>
<accession>A0A081RFB1</accession>
<dbReference type="AlphaFoldDB" id="A0A081RFB1"/>
<dbReference type="Proteomes" id="UP000028411">
    <property type="component" value="Unassembled WGS sequence"/>
</dbReference>
<dbReference type="PATRIC" id="fig|46429.4.peg.1725"/>
<evidence type="ECO:0000313" key="1">
    <source>
        <dbReference type="EMBL" id="KEQ53884.1"/>
    </source>
</evidence>